<dbReference type="RefSeq" id="WP_145220124.1">
    <property type="nucleotide sequence ID" value="NZ_CP036432.1"/>
</dbReference>
<keyword evidence="3" id="KW-0472">Membrane</keyword>
<feature type="region of interest" description="Disordered" evidence="2">
    <location>
        <begin position="186"/>
        <end position="236"/>
    </location>
</feature>
<protein>
    <submittedName>
        <fullName evidence="4">Uncharacterized protein</fullName>
    </submittedName>
</protein>
<reference evidence="4 5" key="1">
    <citation type="submission" date="2019-02" db="EMBL/GenBank/DDBJ databases">
        <title>Deep-cultivation of Planctomycetes and their phenomic and genomic characterization uncovers novel biology.</title>
        <authorList>
            <person name="Wiegand S."/>
            <person name="Jogler M."/>
            <person name="Boedeker C."/>
            <person name="Pinto D."/>
            <person name="Vollmers J."/>
            <person name="Rivas-Marin E."/>
            <person name="Kohn T."/>
            <person name="Peeters S.H."/>
            <person name="Heuer A."/>
            <person name="Rast P."/>
            <person name="Oberbeckmann S."/>
            <person name="Bunk B."/>
            <person name="Jeske O."/>
            <person name="Meyerdierks A."/>
            <person name="Storesund J.E."/>
            <person name="Kallscheuer N."/>
            <person name="Luecker S."/>
            <person name="Lage O.M."/>
            <person name="Pohl T."/>
            <person name="Merkel B.J."/>
            <person name="Hornburger P."/>
            <person name="Mueller R.-W."/>
            <person name="Bruemmer F."/>
            <person name="Labrenz M."/>
            <person name="Spormann A.M."/>
            <person name="Op den Camp H."/>
            <person name="Overmann J."/>
            <person name="Amann R."/>
            <person name="Jetten M.S.M."/>
            <person name="Mascher T."/>
            <person name="Medema M.H."/>
            <person name="Devos D.P."/>
            <person name="Kaster A.-K."/>
            <person name="Ovreas L."/>
            <person name="Rohde M."/>
            <person name="Galperin M.Y."/>
            <person name="Jogler C."/>
        </authorList>
    </citation>
    <scope>NUCLEOTIDE SEQUENCE [LARGE SCALE GENOMIC DNA]</scope>
    <source>
        <strain evidence="4 5">TBK1r</strain>
    </source>
</reference>
<keyword evidence="3" id="KW-1133">Transmembrane helix</keyword>
<feature type="transmembrane region" description="Helical" evidence="3">
    <location>
        <begin position="106"/>
        <end position="133"/>
    </location>
</feature>
<sequence length="236" mass="25728">METISPEQFLALGAITIAIIGGVLLTTFALAAGSLKLSIHWIGNATPGFFACFGWLVAMYFVNAFLAVAAQDLLGQVGVLIAIPLTWFVTLYMIAHVANCGLFRAFGIWIVNGILNVIGLVAIFFFVLIPLVAMVPDPDKGAQAEVHDVEEMLAEMEAQMQELDTQMETLDQMEIPEIKQVHFEPEQTVTETRTSESTVTPSAEPTKVTPVPASRPRTKTVRRAADGSMVNPFFQD</sequence>
<evidence type="ECO:0000256" key="2">
    <source>
        <dbReference type="SAM" id="MobiDB-lite"/>
    </source>
</evidence>
<accession>A0ABX5Y1D1</accession>
<feature type="transmembrane region" description="Helical" evidence="3">
    <location>
        <begin position="47"/>
        <end position="67"/>
    </location>
</feature>
<evidence type="ECO:0000313" key="5">
    <source>
        <dbReference type="Proteomes" id="UP000318081"/>
    </source>
</evidence>
<feature type="transmembrane region" description="Helical" evidence="3">
    <location>
        <begin position="12"/>
        <end position="35"/>
    </location>
</feature>
<proteinExistence type="predicted"/>
<dbReference type="EMBL" id="CP036432">
    <property type="protein sequence ID" value="QDV88078.1"/>
    <property type="molecule type" value="Genomic_DNA"/>
</dbReference>
<gene>
    <name evidence="4" type="ORF">TBK1r_71100</name>
</gene>
<feature type="transmembrane region" description="Helical" evidence="3">
    <location>
        <begin position="73"/>
        <end position="94"/>
    </location>
</feature>
<keyword evidence="5" id="KW-1185">Reference proteome</keyword>
<feature type="compositionally biased region" description="Low complexity" evidence="2">
    <location>
        <begin position="188"/>
        <end position="200"/>
    </location>
</feature>
<keyword evidence="3" id="KW-0812">Transmembrane</keyword>
<dbReference type="Proteomes" id="UP000318081">
    <property type="component" value="Chromosome"/>
</dbReference>
<evidence type="ECO:0000313" key="4">
    <source>
        <dbReference type="EMBL" id="QDV88078.1"/>
    </source>
</evidence>
<organism evidence="4 5">
    <name type="scientific">Stieleria magnilauensis</name>
    <dbReference type="NCBI Taxonomy" id="2527963"/>
    <lineage>
        <taxon>Bacteria</taxon>
        <taxon>Pseudomonadati</taxon>
        <taxon>Planctomycetota</taxon>
        <taxon>Planctomycetia</taxon>
        <taxon>Pirellulales</taxon>
        <taxon>Pirellulaceae</taxon>
        <taxon>Stieleria</taxon>
    </lineage>
</organism>
<keyword evidence="1" id="KW-0175">Coiled coil</keyword>
<name>A0ABX5Y1D1_9BACT</name>
<feature type="coiled-coil region" evidence="1">
    <location>
        <begin position="139"/>
        <end position="173"/>
    </location>
</feature>
<evidence type="ECO:0000256" key="1">
    <source>
        <dbReference type="SAM" id="Coils"/>
    </source>
</evidence>
<evidence type="ECO:0000256" key="3">
    <source>
        <dbReference type="SAM" id="Phobius"/>
    </source>
</evidence>